<evidence type="ECO:0000313" key="3">
    <source>
        <dbReference type="Proteomes" id="UP000555756"/>
    </source>
</evidence>
<keyword evidence="3" id="KW-1185">Reference proteome</keyword>
<gene>
    <name evidence="2" type="ORF">HLH34_01860</name>
</gene>
<dbReference type="Pfam" id="PF01593">
    <property type="entry name" value="Amino_oxidase"/>
    <property type="match status" value="1"/>
</dbReference>
<dbReference type="GO" id="GO:0016491">
    <property type="term" value="F:oxidoreductase activity"/>
    <property type="evidence" value="ECO:0007669"/>
    <property type="project" value="InterPro"/>
</dbReference>
<dbReference type="InterPro" id="IPR002937">
    <property type="entry name" value="Amino_oxidase"/>
</dbReference>
<sequence length="441" mass="50468">MTHDDAVIVLGGGIAGLAAAYRARDFGHRVPIFEAAERAGGLLDSFALTTPEGEWIFDNAVHLSFATEPEVRNVFDRTPYLNHEARSLNWDDGYWLPHPVQNNMFVLPAEQKTDLIANFAEHVANTPMEVEIDTYRDWLMHQYGEKIAERWPLRYTRKYWTLDAEKLGTKWIGSRMRRADLRELLMGAMSPRAPNTYYISTMRYPEQGGYRAFLKPLLDGAELHCGHQAVEIDNCRKTVHFGNGKSCSYSRLIATIPLPRLIELMIDVPEKVREAASGLFATAVDIVSIGIRKPDVSPSLWFYIYDEDTLAARVYSPSWKSPNNAPAGHSSLQFEIYSSPVVPQTREASELIENCLVALEKMKLVTREDIIFTHHKRLPYGNVVFDRHMEERRDLVRDWVRSQDVYLAGRFGEWDYLWSNQAFMSGIRATEDVFRSAETTI</sequence>
<dbReference type="EMBL" id="JABEQF010000001">
    <property type="protein sequence ID" value="MBB2188710.1"/>
    <property type="molecule type" value="Genomic_DNA"/>
</dbReference>
<dbReference type="GO" id="GO:0008767">
    <property type="term" value="F:UDP-galactopyranose mutase activity"/>
    <property type="evidence" value="ECO:0007669"/>
    <property type="project" value="TreeGrafter"/>
</dbReference>
<name>A0A7W4JPT9_9PROT</name>
<feature type="domain" description="Amine oxidase" evidence="1">
    <location>
        <begin position="14"/>
        <end position="433"/>
    </location>
</feature>
<dbReference type="SUPFAM" id="SSF51905">
    <property type="entry name" value="FAD/NAD(P)-binding domain"/>
    <property type="match status" value="1"/>
</dbReference>
<proteinExistence type="predicted"/>
<dbReference type="InterPro" id="IPR036188">
    <property type="entry name" value="FAD/NAD-bd_sf"/>
</dbReference>
<protein>
    <submittedName>
        <fullName evidence="2">NAD(P)-binding protein</fullName>
    </submittedName>
</protein>
<dbReference type="Proteomes" id="UP000555756">
    <property type="component" value="Unassembled WGS sequence"/>
</dbReference>
<dbReference type="PANTHER" id="PTHR21197">
    <property type="entry name" value="UDP-GALACTOPYRANOSE MUTASE"/>
    <property type="match status" value="1"/>
</dbReference>
<comment type="caution">
    <text evidence="2">The sequence shown here is derived from an EMBL/GenBank/DDBJ whole genome shotgun (WGS) entry which is preliminary data.</text>
</comment>
<dbReference type="RefSeq" id="WP_183117870.1">
    <property type="nucleotide sequence ID" value="NZ_JABEQF010000001.1"/>
</dbReference>
<dbReference type="Gene3D" id="3.50.50.60">
    <property type="entry name" value="FAD/NAD(P)-binding domain"/>
    <property type="match status" value="1"/>
</dbReference>
<evidence type="ECO:0000313" key="2">
    <source>
        <dbReference type="EMBL" id="MBB2188710.1"/>
    </source>
</evidence>
<dbReference type="GO" id="GO:0005829">
    <property type="term" value="C:cytosol"/>
    <property type="evidence" value="ECO:0007669"/>
    <property type="project" value="TreeGrafter"/>
</dbReference>
<dbReference type="PANTHER" id="PTHR21197:SF0">
    <property type="entry name" value="UDP-GALACTOPYRANOSE MUTASE"/>
    <property type="match status" value="1"/>
</dbReference>
<dbReference type="GO" id="GO:0050660">
    <property type="term" value="F:flavin adenine dinucleotide binding"/>
    <property type="evidence" value="ECO:0007669"/>
    <property type="project" value="TreeGrafter"/>
</dbReference>
<accession>A0A7W4JPT9</accession>
<reference evidence="2 3" key="1">
    <citation type="submission" date="2020-04" db="EMBL/GenBank/DDBJ databases">
        <title>Description of novel Gluconacetobacter.</title>
        <authorList>
            <person name="Sombolestani A."/>
        </authorList>
    </citation>
    <scope>NUCLEOTIDE SEQUENCE [LARGE SCALE GENOMIC DNA]</scope>
    <source>
        <strain evidence="2 3">LMG 21311</strain>
    </source>
</reference>
<organism evidence="2 3">
    <name type="scientific">Gluconacetobacter azotocaptans</name>
    <dbReference type="NCBI Taxonomy" id="142834"/>
    <lineage>
        <taxon>Bacteria</taxon>
        <taxon>Pseudomonadati</taxon>
        <taxon>Pseudomonadota</taxon>
        <taxon>Alphaproteobacteria</taxon>
        <taxon>Acetobacterales</taxon>
        <taxon>Acetobacteraceae</taxon>
        <taxon>Gluconacetobacter</taxon>
    </lineage>
</organism>
<evidence type="ECO:0000259" key="1">
    <source>
        <dbReference type="Pfam" id="PF01593"/>
    </source>
</evidence>
<dbReference type="AlphaFoldDB" id="A0A7W4JPT9"/>